<dbReference type="GO" id="GO:0003729">
    <property type="term" value="F:mRNA binding"/>
    <property type="evidence" value="ECO:0007669"/>
    <property type="project" value="UniProtKB-UniRule"/>
</dbReference>
<evidence type="ECO:0000259" key="3">
    <source>
        <dbReference type="PROSITE" id="PS50882"/>
    </source>
</evidence>
<comment type="function">
    <text evidence="1">Specifically recognizes and binds N6-methyladenosine (m6A)-containing RNAs, and regulates mRNA stability. M6A is a modification present at internal sites of mRNAs and some non-coding RNAs and plays a role in mRNA stability and processing.</text>
</comment>
<evidence type="ECO:0000256" key="1">
    <source>
        <dbReference type="RuleBase" id="RU369095"/>
    </source>
</evidence>
<dbReference type="GO" id="GO:1990247">
    <property type="term" value="F:N6-methyladenosine-containing RNA reader activity"/>
    <property type="evidence" value="ECO:0007669"/>
    <property type="project" value="UniProtKB-UniRule"/>
</dbReference>
<proteinExistence type="inferred from homology"/>
<dbReference type="PANTHER" id="PTHR12357:SF77">
    <property type="entry name" value="YTH DOMAIN-CONTAINING FAMILY PROTEIN"/>
    <property type="match status" value="1"/>
</dbReference>
<evidence type="ECO:0000313" key="4">
    <source>
        <dbReference type="EMBL" id="KAK2972684.1"/>
    </source>
</evidence>
<dbReference type="InterPro" id="IPR007275">
    <property type="entry name" value="YTH_domain"/>
</dbReference>
<comment type="similarity">
    <text evidence="1">Belongs to the YTHDF family.</text>
</comment>
<dbReference type="GO" id="GO:0061157">
    <property type="term" value="P:mRNA destabilization"/>
    <property type="evidence" value="ECO:0007669"/>
    <property type="project" value="TreeGrafter"/>
</dbReference>
<keyword evidence="5" id="KW-1185">Reference proteome</keyword>
<feature type="compositionally biased region" description="Basic and acidic residues" evidence="2">
    <location>
        <begin position="1"/>
        <end position="15"/>
    </location>
</feature>
<dbReference type="Pfam" id="PF04146">
    <property type="entry name" value="YTH"/>
    <property type="match status" value="1"/>
</dbReference>
<dbReference type="PROSITE" id="PS50882">
    <property type="entry name" value="YTH"/>
    <property type="match status" value="1"/>
</dbReference>
<dbReference type="CDD" id="cd21134">
    <property type="entry name" value="YTH"/>
    <property type="match status" value="1"/>
</dbReference>
<dbReference type="GO" id="GO:0005737">
    <property type="term" value="C:cytoplasm"/>
    <property type="evidence" value="ECO:0007669"/>
    <property type="project" value="TreeGrafter"/>
</dbReference>
<dbReference type="Proteomes" id="UP001187471">
    <property type="component" value="Unassembled WGS sequence"/>
</dbReference>
<name>A0AA88QVU0_9ASTE</name>
<evidence type="ECO:0000256" key="2">
    <source>
        <dbReference type="SAM" id="MobiDB-lite"/>
    </source>
</evidence>
<sequence length="616" mass="67745">MEKAGQQEHQQKDRVSLGGERPFMPDNLTEQPLPPKDERIISANPSPDAAILGPVRNITDQVESLDTSGALSNVYPLNTYSPPEQSFYYGGYDNGTGSWGEYSNYVNANNLQIVPPAVYNDPSLFFNSGYGFDPQAYGFSPLASPMSPIMVDGQLYSPHQIPMSPSYYPQSISPSLPHATSAMSMSQAELMTPGSSAQEGLPDNMLFGSGSGYYVQFGGGNLSGNNSLGFYKYPGDFGSGDPLPSRSNSSDQGSYYSPLTSGAVYPQPISVPGSYEHSIGQVHQQQTPYHGFGVVSSSSTRHYPQGSSYRNLNYGGGSISHWGSGRFPRGITDKGGKRDRDRESISTSTDSHGLASDRNRGPRASKPKSKNSTEESSSPALDKNSASTSGVNIDLYNRSDFATDYESARFFVIKSFSEDNVHKSIKYNIWASTPLGNRKLDAAYHEAKEAKGNCPIFLFFSVNASGQFCGVAEMVGPVDFDNDAEYWQQDRWSGRFPVQWHIIKDVPNSRFRHILLDNNEDKPVTHSRDSQEVKLEQGIEILKIFKDHDADMSILDDFIFYNEREKALQEKKARQQVTATNNASVVLADANINQLSDNLAGTLQLEDSKEVHKTEL</sequence>
<evidence type="ECO:0000313" key="5">
    <source>
        <dbReference type="Proteomes" id="UP001187471"/>
    </source>
</evidence>
<comment type="caution">
    <text evidence="4">The sequence shown here is derived from an EMBL/GenBank/DDBJ whole genome shotgun (WGS) entry which is preliminary data.</text>
</comment>
<feature type="domain" description="YTH" evidence="3">
    <location>
        <begin position="408"/>
        <end position="545"/>
    </location>
</feature>
<reference evidence="4" key="1">
    <citation type="submission" date="2022-12" db="EMBL/GenBank/DDBJ databases">
        <title>Draft genome assemblies for two species of Escallonia (Escalloniales).</title>
        <authorList>
            <person name="Chanderbali A."/>
            <person name="Dervinis C."/>
            <person name="Anghel I."/>
            <person name="Soltis D."/>
            <person name="Soltis P."/>
            <person name="Zapata F."/>
        </authorList>
    </citation>
    <scope>NUCLEOTIDE SEQUENCE</scope>
    <source>
        <strain evidence="4">UCBG92.1500</strain>
        <tissue evidence="4">Leaf</tissue>
    </source>
</reference>
<dbReference type="AlphaFoldDB" id="A0AA88QVU0"/>
<feature type="region of interest" description="Disordered" evidence="2">
    <location>
        <begin position="1"/>
        <end position="42"/>
    </location>
</feature>
<dbReference type="EMBL" id="JAVXUO010002497">
    <property type="protein sequence ID" value="KAK2972684.1"/>
    <property type="molecule type" value="Genomic_DNA"/>
</dbReference>
<organism evidence="4 5">
    <name type="scientific">Escallonia rubra</name>
    <dbReference type="NCBI Taxonomy" id="112253"/>
    <lineage>
        <taxon>Eukaryota</taxon>
        <taxon>Viridiplantae</taxon>
        <taxon>Streptophyta</taxon>
        <taxon>Embryophyta</taxon>
        <taxon>Tracheophyta</taxon>
        <taxon>Spermatophyta</taxon>
        <taxon>Magnoliopsida</taxon>
        <taxon>eudicotyledons</taxon>
        <taxon>Gunneridae</taxon>
        <taxon>Pentapetalae</taxon>
        <taxon>asterids</taxon>
        <taxon>campanulids</taxon>
        <taxon>Escalloniales</taxon>
        <taxon>Escalloniaceae</taxon>
        <taxon>Escallonia</taxon>
    </lineage>
</organism>
<dbReference type="InterPro" id="IPR045168">
    <property type="entry name" value="YTH_prot"/>
</dbReference>
<accession>A0AA88QVU0</accession>
<dbReference type="Gene3D" id="3.10.590.10">
    <property type="entry name" value="ph1033 like domains"/>
    <property type="match status" value="1"/>
</dbReference>
<dbReference type="PANTHER" id="PTHR12357">
    <property type="entry name" value="YTH YT521-B HOMOLOGY DOMAIN-CONTAINING"/>
    <property type="match status" value="1"/>
</dbReference>
<keyword evidence="1" id="KW-0694">RNA-binding</keyword>
<feature type="compositionally biased region" description="Basic and acidic residues" evidence="2">
    <location>
        <begin position="331"/>
        <end position="344"/>
    </location>
</feature>
<protein>
    <recommendedName>
        <fullName evidence="1">YTH domain-containing family protein</fullName>
    </recommendedName>
</protein>
<gene>
    <name evidence="4" type="ORF">RJ640_025535</name>
</gene>
<feature type="compositionally biased region" description="Polar residues" evidence="2">
    <location>
        <begin position="374"/>
        <end position="386"/>
    </location>
</feature>
<feature type="region of interest" description="Disordered" evidence="2">
    <location>
        <begin position="323"/>
        <end position="386"/>
    </location>
</feature>